<sequence length="81" mass="9350">MQPTRLLFSSTVAFRVYDEFERSVIEQQADGSLLVCVSMPRDHWVESYLLSFGTELTILEPADLRKQLADYAKAIWAQHET</sequence>
<dbReference type="EMBL" id="VSSQ01080698">
    <property type="protein sequence ID" value="MPN29831.1"/>
    <property type="molecule type" value="Genomic_DNA"/>
</dbReference>
<accession>A0A645GSK1</accession>
<dbReference type="Pfam" id="PF25583">
    <property type="entry name" value="WCX"/>
    <property type="match status" value="1"/>
</dbReference>
<gene>
    <name evidence="2" type="ORF">SDC9_177284</name>
</gene>
<protein>
    <recommendedName>
        <fullName evidence="1">WCX domain-containing protein</fullName>
    </recommendedName>
</protein>
<evidence type="ECO:0000259" key="1">
    <source>
        <dbReference type="Pfam" id="PF25583"/>
    </source>
</evidence>
<evidence type="ECO:0000313" key="2">
    <source>
        <dbReference type="EMBL" id="MPN29831.1"/>
    </source>
</evidence>
<proteinExistence type="predicted"/>
<dbReference type="InterPro" id="IPR057727">
    <property type="entry name" value="WCX_dom"/>
</dbReference>
<reference evidence="2" key="1">
    <citation type="submission" date="2019-08" db="EMBL/GenBank/DDBJ databases">
        <authorList>
            <person name="Kucharzyk K."/>
            <person name="Murdoch R.W."/>
            <person name="Higgins S."/>
            <person name="Loffler F."/>
        </authorList>
    </citation>
    <scope>NUCLEOTIDE SEQUENCE</scope>
</reference>
<organism evidence="2">
    <name type="scientific">bioreactor metagenome</name>
    <dbReference type="NCBI Taxonomy" id="1076179"/>
    <lineage>
        <taxon>unclassified sequences</taxon>
        <taxon>metagenomes</taxon>
        <taxon>ecological metagenomes</taxon>
    </lineage>
</organism>
<comment type="caution">
    <text evidence="2">The sequence shown here is derived from an EMBL/GenBank/DDBJ whole genome shotgun (WGS) entry which is preliminary data.</text>
</comment>
<dbReference type="AlphaFoldDB" id="A0A645GSK1"/>
<name>A0A645GSK1_9ZZZZ</name>
<feature type="domain" description="WCX" evidence="1">
    <location>
        <begin position="5"/>
        <end position="75"/>
    </location>
</feature>